<proteinExistence type="predicted"/>
<feature type="transmembrane region" description="Helical" evidence="1">
    <location>
        <begin position="137"/>
        <end position="160"/>
    </location>
</feature>
<evidence type="ECO:0000256" key="1">
    <source>
        <dbReference type="SAM" id="Phobius"/>
    </source>
</evidence>
<feature type="transmembrane region" description="Helical" evidence="1">
    <location>
        <begin position="65"/>
        <end position="85"/>
    </location>
</feature>
<dbReference type="OrthoDB" id="2548432at2759"/>
<organism evidence="2 3">
    <name type="scientific">Marasmius oreades</name>
    <name type="common">fairy-ring Marasmius</name>
    <dbReference type="NCBI Taxonomy" id="181124"/>
    <lineage>
        <taxon>Eukaryota</taxon>
        <taxon>Fungi</taxon>
        <taxon>Dikarya</taxon>
        <taxon>Basidiomycota</taxon>
        <taxon>Agaricomycotina</taxon>
        <taxon>Agaricomycetes</taxon>
        <taxon>Agaricomycetidae</taxon>
        <taxon>Agaricales</taxon>
        <taxon>Marasmiineae</taxon>
        <taxon>Marasmiaceae</taxon>
        <taxon>Marasmius</taxon>
    </lineage>
</organism>
<evidence type="ECO:0000313" key="2">
    <source>
        <dbReference type="EMBL" id="KAG7093929.1"/>
    </source>
</evidence>
<keyword evidence="1" id="KW-0812">Transmembrane</keyword>
<dbReference type="Proteomes" id="UP001049176">
    <property type="component" value="Chromosome 4"/>
</dbReference>
<comment type="caution">
    <text evidence="2">The sequence shown here is derived from an EMBL/GenBank/DDBJ whole genome shotgun (WGS) entry which is preliminary data.</text>
</comment>
<keyword evidence="3" id="KW-1185">Reference proteome</keyword>
<reference evidence="2" key="1">
    <citation type="journal article" date="2021" name="Genome Biol. Evol.">
        <title>The assembled and annotated genome of the fairy-ring fungus Marasmius oreades.</title>
        <authorList>
            <person name="Hiltunen M."/>
            <person name="Ament-Velasquez S.L."/>
            <person name="Johannesson H."/>
        </authorList>
    </citation>
    <scope>NUCLEOTIDE SEQUENCE</scope>
    <source>
        <strain evidence="2">03SP1</strain>
    </source>
</reference>
<feature type="transmembrane region" description="Helical" evidence="1">
    <location>
        <begin position="101"/>
        <end position="125"/>
    </location>
</feature>
<name>A0A9P7S1Z5_9AGAR</name>
<sequence>MSSGTTGAINPAFPPPPPEGLAYLAAIRPSLNLLMIGTVFTSLLVPIAVALFVFSTPSLRRKPIFILNVIAVLLGIAEGILNGYLEITAIISPHIVIHPTAYTAFTCLCLLVPLFSECILLLRLVAVYPLRQTSRSMLVVVFAPPVIFKIVRLVNIGIFLGQWVKQLGTAGSPIAAGQATWGQQPWTKIEWFLQLADNIYASVLFLIRLNSGRGLATASTVSKADSYAARLKALFWIAISNFVFPVLLSLAQLIFAFRDSSYLDGGYIFLTNNYVEIIGVLMATVWVAGSHWSDGGSTASSYPKSSNQSMSAPQFYIPSRPSRATDRTFGSTVTSEVGYIDSEMSLDRLRAKAARV</sequence>
<dbReference type="KEGG" id="more:E1B28_007564"/>
<protein>
    <submittedName>
        <fullName evidence="2">Uncharacterized protein</fullName>
    </submittedName>
</protein>
<feature type="transmembrane region" description="Helical" evidence="1">
    <location>
        <begin position="33"/>
        <end position="53"/>
    </location>
</feature>
<gene>
    <name evidence="2" type="ORF">E1B28_007564</name>
</gene>
<evidence type="ECO:0000313" key="3">
    <source>
        <dbReference type="Proteomes" id="UP001049176"/>
    </source>
</evidence>
<keyword evidence="1" id="KW-0472">Membrane</keyword>
<accession>A0A9P7S1Z5</accession>
<dbReference type="EMBL" id="CM032184">
    <property type="protein sequence ID" value="KAG7093929.1"/>
    <property type="molecule type" value="Genomic_DNA"/>
</dbReference>
<feature type="transmembrane region" description="Helical" evidence="1">
    <location>
        <begin position="267"/>
        <end position="288"/>
    </location>
</feature>
<feature type="transmembrane region" description="Helical" evidence="1">
    <location>
        <begin position="233"/>
        <end position="255"/>
    </location>
</feature>
<dbReference type="RefSeq" id="XP_043010399.1">
    <property type="nucleotide sequence ID" value="XM_043152313.1"/>
</dbReference>
<dbReference type="AlphaFoldDB" id="A0A9P7S1Z5"/>
<dbReference type="GeneID" id="66076640"/>
<keyword evidence="1" id="KW-1133">Transmembrane helix</keyword>